<reference evidence="2 3" key="1">
    <citation type="submission" date="2019-06" db="EMBL/GenBank/DDBJ databases">
        <title>Draft genome sequence of the filamentous fungus Phialemoniopsis curvata isolated from diesel fuel.</title>
        <authorList>
            <person name="Varaljay V.A."/>
            <person name="Lyon W.J."/>
            <person name="Crouch A.L."/>
            <person name="Drake C.E."/>
            <person name="Hollomon J.M."/>
            <person name="Nadeau L.J."/>
            <person name="Nunn H.S."/>
            <person name="Stevenson B.S."/>
            <person name="Bojanowski C.L."/>
            <person name="Crookes-Goodson W.J."/>
        </authorList>
    </citation>
    <scope>NUCLEOTIDE SEQUENCE [LARGE SCALE GENOMIC DNA]</scope>
    <source>
        <strain evidence="2 3">D216</strain>
    </source>
</reference>
<dbReference type="AlphaFoldDB" id="A0A507BHF6"/>
<organism evidence="2 3">
    <name type="scientific">Thyridium curvatum</name>
    <dbReference type="NCBI Taxonomy" id="1093900"/>
    <lineage>
        <taxon>Eukaryota</taxon>
        <taxon>Fungi</taxon>
        <taxon>Dikarya</taxon>
        <taxon>Ascomycota</taxon>
        <taxon>Pezizomycotina</taxon>
        <taxon>Sordariomycetes</taxon>
        <taxon>Sordariomycetidae</taxon>
        <taxon>Thyridiales</taxon>
        <taxon>Thyridiaceae</taxon>
        <taxon>Thyridium</taxon>
    </lineage>
</organism>
<protein>
    <recommendedName>
        <fullName evidence="4">Glycogen debranching enzyme</fullName>
    </recommendedName>
</protein>
<sequence>MNLRFILCCALSLSVGHCNARKCTTRRTTGYPTSTSTSVSSAAPTCSAAPSTLHLKSSPYENYFISDCHSSGQVVVTSPAEGDDFTVIAPRLLFAWPAGNSGAALLFVPDNGINGSLTIEAVNSSTGTPLGPIYNPAPAGAKNQNASYGISTHVSLNSTARLNVAILGSIRTIRDYVEGPSILRPEIQSALKFEENKDGGVTISRLWLDNTTTTTVVFSPASDNIKAKVNNQSVTFAAGTWAVNASFNYPQPTQLGDKQVLQPESYNLIERNATLVESLAFLSYTDKLLAGAWRFLTYFGRDSMIATLLMEPVLSQGKGGAIEAVIAAVLDRVNSSDGSVCHEETIGDYSTWQNLRESIPSTAPQCDYKMIDTDFYLPILMNQYFVLNPNGSARTSEFMKTGVTFFPKDANLTYGDMALKTAERIMEKAAPFASNQSIANLIHLKDGQSVGQWRDSGSGLGGGRIPFDVNTALVPAALRAIGSLSRHGFFNHSDWKETADAYAKVWEDKTLDFFTVTVPESDAKDLLKAYVNASSFAGSDQSGSIDGDVDFYALALDGSNDQAKVKVMHSDTSFRLFLVNGTDDAQLSAFLNDTAKSIVRTFPAGLLTDVGMLVANPAFTGVASDAKTFATNAYHGTVVWGWQLAMMARGLELQMSRCGGNSGSASAAPPAFCGDKAVYNNVVAAYNKLWDVIEANSEHLSNEVWSWTYGDNKFKYIELGALPPPPGSNPVESDIVQLWSLTFLAVKRNGKFRDS</sequence>
<evidence type="ECO:0008006" key="4">
    <source>
        <dbReference type="Google" id="ProtNLM"/>
    </source>
</evidence>
<dbReference type="GeneID" id="41971610"/>
<comment type="caution">
    <text evidence="2">The sequence shown here is derived from an EMBL/GenBank/DDBJ whole genome shotgun (WGS) entry which is preliminary data.</text>
</comment>
<feature type="chain" id="PRO_5021443943" description="Glycogen debranching enzyme" evidence="1">
    <location>
        <begin position="21"/>
        <end position="755"/>
    </location>
</feature>
<accession>A0A507BHF6</accession>
<keyword evidence="3" id="KW-1185">Reference proteome</keyword>
<evidence type="ECO:0000313" key="2">
    <source>
        <dbReference type="EMBL" id="TPX16168.1"/>
    </source>
</evidence>
<evidence type="ECO:0000256" key="1">
    <source>
        <dbReference type="SAM" id="SignalP"/>
    </source>
</evidence>
<name>A0A507BHF6_9PEZI</name>
<proteinExistence type="predicted"/>
<dbReference type="Proteomes" id="UP000319257">
    <property type="component" value="Unassembled WGS sequence"/>
</dbReference>
<dbReference type="InParanoid" id="A0A507BHF6"/>
<keyword evidence="1" id="KW-0732">Signal</keyword>
<dbReference type="OrthoDB" id="2591256at2759"/>
<evidence type="ECO:0000313" key="3">
    <source>
        <dbReference type="Proteomes" id="UP000319257"/>
    </source>
</evidence>
<dbReference type="EMBL" id="SKBQ01000019">
    <property type="protein sequence ID" value="TPX16168.1"/>
    <property type="molecule type" value="Genomic_DNA"/>
</dbReference>
<gene>
    <name evidence="2" type="ORF">E0L32_004163</name>
</gene>
<dbReference type="RefSeq" id="XP_030997879.1">
    <property type="nucleotide sequence ID" value="XM_031138543.1"/>
</dbReference>
<feature type="signal peptide" evidence="1">
    <location>
        <begin position="1"/>
        <end position="20"/>
    </location>
</feature>